<reference evidence="1 2" key="1">
    <citation type="submission" date="2019-07" db="EMBL/GenBank/DDBJ databases">
        <title>Whole genome shotgun sequence of Empedobacter brevis NBRC 14943.</title>
        <authorList>
            <person name="Hosoyama A."/>
            <person name="Uohara A."/>
            <person name="Ohji S."/>
            <person name="Ichikawa N."/>
        </authorList>
    </citation>
    <scope>NUCLEOTIDE SEQUENCE [LARGE SCALE GENOMIC DNA]</scope>
    <source>
        <strain evidence="1 2">NBRC 14943</strain>
    </source>
</reference>
<dbReference type="AlphaFoldDB" id="A0A511NIK5"/>
<comment type="caution">
    <text evidence="1">The sequence shown here is derived from an EMBL/GenBank/DDBJ whole genome shotgun (WGS) entry which is preliminary data.</text>
</comment>
<sequence length="79" mass="9395">MMSIHIKQRGFGVFFLQKKVEKIKFGLITIYEYLNSKNNLLQIESNNLIAKYSFYLNSNMLNLNLKKKYFSSVFNALKY</sequence>
<gene>
    <name evidence="1" type="ORF">EB1_24290</name>
</gene>
<evidence type="ECO:0000313" key="2">
    <source>
        <dbReference type="Proteomes" id="UP000321245"/>
    </source>
</evidence>
<proteinExistence type="predicted"/>
<name>A0A511NIK5_9FLAO</name>
<accession>A0A511NIK5</accession>
<evidence type="ECO:0000313" key="1">
    <source>
        <dbReference type="EMBL" id="GEM52639.1"/>
    </source>
</evidence>
<protein>
    <submittedName>
        <fullName evidence="1">Uncharacterized protein</fullName>
    </submittedName>
</protein>
<dbReference type="Proteomes" id="UP000321245">
    <property type="component" value="Unassembled WGS sequence"/>
</dbReference>
<keyword evidence="2" id="KW-1185">Reference proteome</keyword>
<dbReference type="EMBL" id="BJXC01000018">
    <property type="protein sequence ID" value="GEM52639.1"/>
    <property type="molecule type" value="Genomic_DNA"/>
</dbReference>
<organism evidence="1 2">
    <name type="scientific">Empedobacter brevis NBRC 14943 = ATCC 43319</name>
    <dbReference type="NCBI Taxonomy" id="1218108"/>
    <lineage>
        <taxon>Bacteria</taxon>
        <taxon>Pseudomonadati</taxon>
        <taxon>Bacteroidota</taxon>
        <taxon>Flavobacteriia</taxon>
        <taxon>Flavobacteriales</taxon>
        <taxon>Weeksellaceae</taxon>
        <taxon>Empedobacter</taxon>
    </lineage>
</organism>